<protein>
    <submittedName>
        <fullName evidence="1">Uncharacterized protein</fullName>
    </submittedName>
</protein>
<proteinExistence type="predicted"/>
<comment type="caution">
    <text evidence="1">The sequence shown here is derived from an EMBL/GenBank/DDBJ whole genome shotgun (WGS) entry which is preliminary data.</text>
</comment>
<organism evidence="1 2">
    <name type="scientific">Potamilus streckersoni</name>
    <dbReference type="NCBI Taxonomy" id="2493646"/>
    <lineage>
        <taxon>Eukaryota</taxon>
        <taxon>Metazoa</taxon>
        <taxon>Spiralia</taxon>
        <taxon>Lophotrochozoa</taxon>
        <taxon>Mollusca</taxon>
        <taxon>Bivalvia</taxon>
        <taxon>Autobranchia</taxon>
        <taxon>Heteroconchia</taxon>
        <taxon>Palaeoheterodonta</taxon>
        <taxon>Unionida</taxon>
        <taxon>Unionoidea</taxon>
        <taxon>Unionidae</taxon>
        <taxon>Ambleminae</taxon>
        <taxon>Lampsilini</taxon>
        <taxon>Potamilus</taxon>
    </lineage>
</organism>
<reference evidence="1" key="3">
    <citation type="submission" date="2023-05" db="EMBL/GenBank/DDBJ databases">
        <authorList>
            <person name="Smith C.H."/>
        </authorList>
    </citation>
    <scope>NUCLEOTIDE SEQUENCE</scope>
    <source>
        <strain evidence="1">CHS0354</strain>
        <tissue evidence="1">Mantle</tissue>
    </source>
</reference>
<reference evidence="1" key="2">
    <citation type="journal article" date="2021" name="Genome Biol. Evol.">
        <title>Developing a high-quality reference genome for a parasitic bivalve with doubly uniparental inheritance (Bivalvia: Unionida).</title>
        <authorList>
            <person name="Smith C.H."/>
        </authorList>
    </citation>
    <scope>NUCLEOTIDE SEQUENCE</scope>
    <source>
        <strain evidence="1">CHS0354</strain>
        <tissue evidence="1">Mantle</tissue>
    </source>
</reference>
<gene>
    <name evidence="1" type="ORF">CHS0354_008585</name>
</gene>
<dbReference type="Proteomes" id="UP001195483">
    <property type="component" value="Unassembled WGS sequence"/>
</dbReference>
<accession>A0AAE0W1Q7</accession>
<sequence>MRMIPTSLCLDLSKPIQIEDLDYTLLVTYAEALNSSLMEPTKTPHTTRKYTCECIAESPSKLPIGCEIMTPKTTATSAQANIRTASSGVTTSMVIQAKSPPIQTINKCIHNRPNYSKEKIHYSRARQE</sequence>
<reference evidence="1" key="1">
    <citation type="journal article" date="2021" name="Genome Biol. Evol.">
        <title>A High-Quality Reference Genome for a Parasitic Bivalve with Doubly Uniparental Inheritance (Bivalvia: Unionida).</title>
        <authorList>
            <person name="Smith C.H."/>
        </authorList>
    </citation>
    <scope>NUCLEOTIDE SEQUENCE</scope>
    <source>
        <strain evidence="1">CHS0354</strain>
    </source>
</reference>
<name>A0AAE0W1Q7_9BIVA</name>
<dbReference type="AlphaFoldDB" id="A0AAE0W1Q7"/>
<keyword evidence="2" id="KW-1185">Reference proteome</keyword>
<evidence type="ECO:0000313" key="2">
    <source>
        <dbReference type="Proteomes" id="UP001195483"/>
    </source>
</evidence>
<evidence type="ECO:0000313" key="1">
    <source>
        <dbReference type="EMBL" id="KAK3598843.1"/>
    </source>
</evidence>
<dbReference type="EMBL" id="JAEAOA010000567">
    <property type="protein sequence ID" value="KAK3598843.1"/>
    <property type="molecule type" value="Genomic_DNA"/>
</dbReference>